<reference evidence="1" key="1">
    <citation type="submission" date="2022-10" db="EMBL/GenBank/DDBJ databases">
        <authorList>
            <person name="Hossain D.M.M."/>
            <person name="Khan F."/>
            <person name="Bhuiyan M.S.S."/>
            <person name="Tabassum S.N."/>
            <person name="Rahman A."/>
            <person name="Sadique A."/>
            <person name="Hossain M.S.A."/>
        </authorList>
    </citation>
    <scope>NUCLEOTIDE SEQUENCE</scope>
</reference>
<protein>
    <submittedName>
        <fullName evidence="1">Uncharacterized protein</fullName>
    </submittedName>
</protein>
<keyword evidence="2" id="KW-1185">Reference proteome</keyword>
<dbReference type="Proteomes" id="UP001164403">
    <property type="component" value="Segment"/>
</dbReference>
<proteinExistence type="predicted"/>
<dbReference type="EMBL" id="OP611406">
    <property type="protein sequence ID" value="UYE93594.1"/>
    <property type="molecule type" value="Genomic_DNA"/>
</dbReference>
<evidence type="ECO:0000313" key="2">
    <source>
        <dbReference type="Proteomes" id="UP001164403"/>
    </source>
</evidence>
<name>A0A9X9JWE9_9CAUD</name>
<sequence length="43" mass="4886">MKSFISRNCRCNHFVWLHFINPAPMAGAQPQRMESALPNGKKA</sequence>
<accession>A0A9X9JWE9</accession>
<organism evidence="1 2">
    <name type="scientific">Klebsiella phage mfs</name>
    <dbReference type="NCBI Taxonomy" id="2985561"/>
    <lineage>
        <taxon>Viruses</taxon>
        <taxon>Duplodnaviria</taxon>
        <taxon>Heunggongvirae</taxon>
        <taxon>Uroviricota</taxon>
        <taxon>Caudoviricetes</taxon>
        <taxon>Drexlerviridae</taxon>
        <taxon>Webervirus</taxon>
        <taxon>Webervirus mfs</taxon>
    </lineage>
</organism>
<gene>
    <name evidence="1" type="ORF">EEPDABAO_00003</name>
</gene>
<evidence type="ECO:0000313" key="1">
    <source>
        <dbReference type="EMBL" id="UYE93594.1"/>
    </source>
</evidence>